<proteinExistence type="predicted"/>
<dbReference type="GO" id="GO:0004518">
    <property type="term" value="F:nuclease activity"/>
    <property type="evidence" value="ECO:0007669"/>
    <property type="project" value="InterPro"/>
</dbReference>
<name>A0A5C8ZT32_9GAMM</name>
<dbReference type="Pfam" id="PF00565">
    <property type="entry name" value="SNase"/>
    <property type="match status" value="1"/>
</dbReference>
<evidence type="ECO:0000313" key="3">
    <source>
        <dbReference type="Proteomes" id="UP000321039"/>
    </source>
</evidence>
<accession>A0A5C8ZT32</accession>
<dbReference type="RefSeq" id="WP_148069730.1">
    <property type="nucleotide sequence ID" value="NZ_VRZA01000007.1"/>
</dbReference>
<dbReference type="InterPro" id="IPR035437">
    <property type="entry name" value="SNase_OB-fold_sf"/>
</dbReference>
<evidence type="ECO:0000259" key="1">
    <source>
        <dbReference type="PROSITE" id="PS50830"/>
    </source>
</evidence>
<dbReference type="PANTHER" id="PTHR12302:SF26">
    <property type="entry name" value="BLR1266 PROTEIN"/>
    <property type="match status" value="1"/>
</dbReference>
<dbReference type="PROSITE" id="PS50830">
    <property type="entry name" value="TNASE_3"/>
    <property type="match status" value="1"/>
</dbReference>
<dbReference type="Gene3D" id="2.40.50.90">
    <property type="match status" value="1"/>
</dbReference>
<evidence type="ECO:0000313" key="2">
    <source>
        <dbReference type="EMBL" id="TXS90732.1"/>
    </source>
</evidence>
<gene>
    <name evidence="2" type="ORF">FV139_17275</name>
</gene>
<sequence length="227" mass="25411">MPRPPFRRKRHPPRQRLGRSPWARGIRNLLLLAVAASALQLLTRGEITWPAVLAERVTATLGRSDSGLRQATDALEQQGQRREGNPLPAFDIRGRVVRVADGDTLSVLDSRGEQHKIRLYGIDSPELDQAGGGAAKGALSKLAYQQQAGVVMVERDDYGRVVGTVYVGNTNLNLAQVRAGQAWWYRYHAPHERALEAAESSAQEQQIGLWAHDNPVPPWNWRREHRR</sequence>
<keyword evidence="3" id="KW-1185">Reference proteome</keyword>
<organism evidence="2 3">
    <name type="scientific">Parahaliea maris</name>
    <dbReference type="NCBI Taxonomy" id="2716870"/>
    <lineage>
        <taxon>Bacteria</taxon>
        <taxon>Pseudomonadati</taxon>
        <taxon>Pseudomonadota</taxon>
        <taxon>Gammaproteobacteria</taxon>
        <taxon>Cellvibrionales</taxon>
        <taxon>Halieaceae</taxon>
        <taxon>Parahaliea</taxon>
    </lineage>
</organism>
<feature type="domain" description="TNase-like" evidence="1">
    <location>
        <begin position="90"/>
        <end position="212"/>
    </location>
</feature>
<dbReference type="Proteomes" id="UP000321039">
    <property type="component" value="Unassembled WGS sequence"/>
</dbReference>
<dbReference type="PROSITE" id="PS01123">
    <property type="entry name" value="TNASE_1"/>
    <property type="match status" value="1"/>
</dbReference>
<comment type="caution">
    <text evidence="2">The sequence shown here is derived from an EMBL/GenBank/DDBJ whole genome shotgun (WGS) entry which is preliminary data.</text>
</comment>
<dbReference type="AlphaFoldDB" id="A0A5C8ZT32"/>
<dbReference type="InterPro" id="IPR002071">
    <property type="entry name" value="Thermonucl_AS"/>
</dbReference>
<protein>
    <submittedName>
        <fullName evidence="2">Thermonuclease family protein</fullName>
    </submittedName>
</protein>
<dbReference type="GO" id="GO:0003676">
    <property type="term" value="F:nucleic acid binding"/>
    <property type="evidence" value="ECO:0007669"/>
    <property type="project" value="InterPro"/>
</dbReference>
<dbReference type="InterPro" id="IPR016071">
    <property type="entry name" value="Staphylococal_nuclease_OB-fold"/>
</dbReference>
<reference evidence="2 3" key="1">
    <citation type="submission" date="2019-08" db="EMBL/GenBank/DDBJ databases">
        <title>Parahaliea maris sp. nov., isolated from the surface seawater.</title>
        <authorList>
            <person name="Liu Y."/>
        </authorList>
    </citation>
    <scope>NUCLEOTIDE SEQUENCE [LARGE SCALE GENOMIC DNA]</scope>
    <source>
        <strain evidence="2 3">HSLHS9</strain>
    </source>
</reference>
<dbReference type="SUPFAM" id="SSF50199">
    <property type="entry name" value="Staphylococcal nuclease"/>
    <property type="match status" value="1"/>
</dbReference>
<dbReference type="EMBL" id="VRZA01000007">
    <property type="protein sequence ID" value="TXS90732.1"/>
    <property type="molecule type" value="Genomic_DNA"/>
</dbReference>
<dbReference type="PANTHER" id="PTHR12302">
    <property type="entry name" value="EBNA2 BINDING PROTEIN P100"/>
    <property type="match status" value="1"/>
</dbReference>
<dbReference type="SMART" id="SM00318">
    <property type="entry name" value="SNc"/>
    <property type="match status" value="1"/>
</dbReference>